<keyword evidence="5" id="KW-0732">Signal</keyword>
<keyword evidence="2 4" id="KW-0328">Glycosyltransferase</keyword>
<proteinExistence type="evidence at transcript level"/>
<comment type="similarity">
    <text evidence="1 4">Belongs to the UDP-glycosyltransferase family.</text>
</comment>
<dbReference type="OrthoDB" id="5835829at2759"/>
<dbReference type="SUPFAM" id="SSF53756">
    <property type="entry name" value="UDP-Glycosyltransferase/glycogen phosphorylase"/>
    <property type="match status" value="1"/>
</dbReference>
<dbReference type="GO" id="GO:0016020">
    <property type="term" value="C:membrane"/>
    <property type="evidence" value="ECO:0007669"/>
    <property type="project" value="UniProtKB-SubCell"/>
</dbReference>
<comment type="catalytic activity">
    <reaction evidence="5">
        <text>glucuronate acceptor + UDP-alpha-D-glucuronate = acceptor beta-D-glucuronoside + UDP + H(+)</text>
        <dbReference type="Rhea" id="RHEA:21032"/>
        <dbReference type="ChEBI" id="CHEBI:15378"/>
        <dbReference type="ChEBI" id="CHEBI:58052"/>
        <dbReference type="ChEBI" id="CHEBI:58223"/>
        <dbReference type="ChEBI" id="CHEBI:132367"/>
        <dbReference type="ChEBI" id="CHEBI:132368"/>
        <dbReference type="EC" id="2.4.1.17"/>
    </reaction>
</comment>
<dbReference type="CDD" id="cd03784">
    <property type="entry name" value="GT1_Gtf-like"/>
    <property type="match status" value="1"/>
</dbReference>
<dbReference type="InterPro" id="IPR035595">
    <property type="entry name" value="UDP_glycos_trans_CS"/>
</dbReference>
<dbReference type="EC" id="2.4.1.17" evidence="5"/>
<feature type="chain" id="PRO_5019614145" description="UDP-glucuronosyltransferase" evidence="5">
    <location>
        <begin position="24"/>
        <end position="520"/>
    </location>
</feature>
<dbReference type="Gene3D" id="3.40.50.2000">
    <property type="entry name" value="Glycogen Phosphorylase B"/>
    <property type="match status" value="2"/>
</dbReference>
<dbReference type="InterPro" id="IPR002213">
    <property type="entry name" value="UDP_glucos_trans"/>
</dbReference>
<dbReference type="AlphaFoldDB" id="A0A481XU39"/>
<dbReference type="InterPro" id="IPR050271">
    <property type="entry name" value="UDP-glycosyltransferase"/>
</dbReference>
<keyword evidence="5" id="KW-1133">Transmembrane helix</keyword>
<evidence type="ECO:0000256" key="5">
    <source>
        <dbReference type="RuleBase" id="RU362059"/>
    </source>
</evidence>
<dbReference type="FunFam" id="3.40.50.2000:FF:000050">
    <property type="entry name" value="UDP-glucuronosyltransferase"/>
    <property type="match status" value="1"/>
</dbReference>
<keyword evidence="3 4" id="KW-0808">Transferase</keyword>
<evidence type="ECO:0000256" key="1">
    <source>
        <dbReference type="ARBA" id="ARBA00009995"/>
    </source>
</evidence>
<organism evidence="6">
    <name type="scientific">Chilo suppressalis</name>
    <name type="common">Asiatic rice borer moth</name>
    <dbReference type="NCBI Taxonomy" id="168631"/>
    <lineage>
        <taxon>Eukaryota</taxon>
        <taxon>Metazoa</taxon>
        <taxon>Ecdysozoa</taxon>
        <taxon>Arthropoda</taxon>
        <taxon>Hexapoda</taxon>
        <taxon>Insecta</taxon>
        <taxon>Pterygota</taxon>
        <taxon>Neoptera</taxon>
        <taxon>Endopterygota</taxon>
        <taxon>Lepidoptera</taxon>
        <taxon>Glossata</taxon>
        <taxon>Ditrysia</taxon>
        <taxon>Pyraloidea</taxon>
        <taxon>Crambidae</taxon>
        <taxon>Crambinae</taxon>
        <taxon>Chilo</taxon>
    </lineage>
</organism>
<feature type="signal peptide" evidence="5">
    <location>
        <begin position="1"/>
        <end position="23"/>
    </location>
</feature>
<evidence type="ECO:0000256" key="4">
    <source>
        <dbReference type="RuleBase" id="RU003718"/>
    </source>
</evidence>
<dbReference type="PANTHER" id="PTHR48043:SF159">
    <property type="entry name" value="EG:EG0003.4 PROTEIN-RELATED"/>
    <property type="match status" value="1"/>
</dbReference>
<keyword evidence="5" id="KW-0472">Membrane</keyword>
<comment type="subcellular location">
    <subcellularLocation>
        <location evidence="5">Membrane</location>
        <topology evidence="5">Single-pass membrane protein</topology>
    </subcellularLocation>
</comment>
<gene>
    <name evidence="6" type="primary">UGT33AG3</name>
</gene>
<sequence>MAMPKISEILFLFLLVLVVKNEAARILAIYPTPSISHQVAFRPLTLELIKRGHEVVVITTDPIFRKGEGPTNLTEIDVHDASYNTWRKGLLESDLTHGSKNDMIPQMKVMFKLLLKIITVQLHHEEINNILKGNIKFDLLIHEAFYLSHLAFAHVLKVPVIQISSLGAVHDVTTIVGAPNHPLLYPDSIQQKIFNLSLWDKLNNLYMKYQMNSEAQRFERGMEDLVKKEFGPHVPAMSELKKKVDLVMLNVHSLWEMNRPTPPNMIYLGGLHLKTEKELPNDIKSYLDSSKNGVIYISFGTNVEPALLPPQKIQALINVFSKLPYDILWKWNRDELPGRSKNIKISKWLPQADLLRHPKVKLFITQGGLQSTDEAIVAGVPMIGFPMLGDQWYNVAQYVHHGIGLQMDMETLEEDKFRNAINEVVNNERYRRNIMHLRTIIQDQPQTSLQRAVWWTEYVIRHRGARHLRSPAANITWAEYLELELVFYVLAACSAFLVALIFIVNKVSKMVRLSIKLKSS</sequence>
<name>A0A481XU39_CHISP</name>
<dbReference type="EMBL" id="MK135474">
    <property type="protein sequence ID" value="QBK47160.1"/>
    <property type="molecule type" value="mRNA"/>
</dbReference>
<feature type="transmembrane region" description="Helical" evidence="5">
    <location>
        <begin position="485"/>
        <end position="504"/>
    </location>
</feature>
<dbReference type="Pfam" id="PF00201">
    <property type="entry name" value="UDPGT"/>
    <property type="match status" value="1"/>
</dbReference>
<dbReference type="PROSITE" id="PS00375">
    <property type="entry name" value="UDPGT"/>
    <property type="match status" value="1"/>
</dbReference>
<dbReference type="PANTHER" id="PTHR48043">
    <property type="entry name" value="EG:EG0003.4 PROTEIN-RELATED"/>
    <property type="match status" value="1"/>
</dbReference>
<evidence type="ECO:0000313" key="6">
    <source>
        <dbReference type="EMBL" id="QBK47160.1"/>
    </source>
</evidence>
<evidence type="ECO:0000256" key="2">
    <source>
        <dbReference type="ARBA" id="ARBA00022676"/>
    </source>
</evidence>
<protein>
    <recommendedName>
        <fullName evidence="5">UDP-glucuronosyltransferase</fullName>
        <ecNumber evidence="5">2.4.1.17</ecNumber>
    </recommendedName>
</protein>
<accession>A0A481XU39</accession>
<dbReference type="GO" id="GO:0015020">
    <property type="term" value="F:glucuronosyltransferase activity"/>
    <property type="evidence" value="ECO:0007669"/>
    <property type="project" value="UniProtKB-EC"/>
</dbReference>
<keyword evidence="5" id="KW-0812">Transmembrane</keyword>
<reference evidence="6" key="1">
    <citation type="journal article" date="2019" name="Int. J. Mol. Sci.">
        <title>UDP-Glycosyltransferase Genes in the Striped Rice Stem Borer, Chilo suppressalis (Walker), and Their Contribution to Chlorantraniliprole Resistance.</title>
        <authorList>
            <person name="Zhao J."/>
            <person name="Xu L."/>
            <person name="Sun Y."/>
            <person name="Song P."/>
            <person name="Han Z."/>
        </authorList>
    </citation>
    <scope>NUCLEOTIDE SEQUENCE</scope>
</reference>
<evidence type="ECO:0000256" key="3">
    <source>
        <dbReference type="ARBA" id="ARBA00022679"/>
    </source>
</evidence>